<protein>
    <submittedName>
        <fullName evidence="3">30S ribosomal protein S14p</fullName>
    </submittedName>
</protein>
<evidence type="ECO:0000313" key="3">
    <source>
        <dbReference type="EMBL" id="ASI13414.1"/>
    </source>
</evidence>
<keyword evidence="4" id="KW-1185">Reference proteome</keyword>
<keyword evidence="2" id="KW-0687">Ribonucleoprotein</keyword>
<dbReference type="EMBL" id="CP019964">
    <property type="protein sequence ID" value="ASI13414.1"/>
    <property type="molecule type" value="Genomic_DNA"/>
</dbReference>
<dbReference type="Gene3D" id="4.10.830.10">
    <property type="entry name" value="30s Ribosomal Protein S14, Chain N"/>
    <property type="match status" value="1"/>
</dbReference>
<dbReference type="PANTHER" id="PTHR12010:SF2">
    <property type="entry name" value="40S RIBOSOMAL PROTEIN S29"/>
    <property type="match status" value="1"/>
</dbReference>
<dbReference type="GO" id="GO:0008270">
    <property type="term" value="F:zinc ion binding"/>
    <property type="evidence" value="ECO:0007669"/>
    <property type="project" value="InterPro"/>
</dbReference>
<dbReference type="Proteomes" id="UP000197679">
    <property type="component" value="Chromosome"/>
</dbReference>
<dbReference type="AlphaFoldDB" id="A0A218NLR3"/>
<dbReference type="OrthoDB" id="5615at2157"/>
<dbReference type="Pfam" id="PF00253">
    <property type="entry name" value="Ribosomal_S14"/>
    <property type="match status" value="1"/>
</dbReference>
<dbReference type="InterPro" id="IPR043140">
    <property type="entry name" value="Ribosomal_uS14_sf"/>
</dbReference>
<evidence type="ECO:0000256" key="1">
    <source>
        <dbReference type="ARBA" id="ARBA00022980"/>
    </source>
</evidence>
<evidence type="ECO:0000313" key="4">
    <source>
        <dbReference type="Proteomes" id="UP000197679"/>
    </source>
</evidence>
<dbReference type="RefSeq" id="WP_198539379.1">
    <property type="nucleotide sequence ID" value="NZ_CP019964.1"/>
</dbReference>
<dbReference type="PANTHER" id="PTHR12010">
    <property type="entry name" value="40S RIBOSOMAL PROTEIN S29"/>
    <property type="match status" value="1"/>
</dbReference>
<sequence length="52" mass="6183">MKVKEEEKYKGKGIRKCKICGTSRGLIRSHNLYICRRCFREVAKSLNFRKYG</sequence>
<dbReference type="GeneID" id="33313631"/>
<proteinExistence type="predicted"/>
<keyword evidence="1 3" id="KW-0689">Ribosomal protein</keyword>
<organism evidence="3 4">
    <name type="scientific">Candidatus Mancarchaeum acidiphilum</name>
    <dbReference type="NCBI Taxonomy" id="1920749"/>
    <lineage>
        <taxon>Archaea</taxon>
        <taxon>Candidatus Micrarchaeota</taxon>
        <taxon>Candidatus Mancarchaeum</taxon>
    </lineage>
</organism>
<accession>A0A218NLR3</accession>
<dbReference type="GO" id="GO:0003735">
    <property type="term" value="F:structural constituent of ribosome"/>
    <property type="evidence" value="ECO:0007669"/>
    <property type="project" value="InterPro"/>
</dbReference>
<dbReference type="InterPro" id="IPR001209">
    <property type="entry name" value="Ribosomal_uS14"/>
</dbReference>
<dbReference type="KEGG" id="marh:Mia14_0071"/>
<evidence type="ECO:0000256" key="2">
    <source>
        <dbReference type="ARBA" id="ARBA00023274"/>
    </source>
</evidence>
<dbReference type="GO" id="GO:0022627">
    <property type="term" value="C:cytosolic small ribosomal subunit"/>
    <property type="evidence" value="ECO:0007669"/>
    <property type="project" value="TreeGrafter"/>
</dbReference>
<gene>
    <name evidence="3" type="ORF">Mia14_0071</name>
</gene>
<dbReference type="GO" id="GO:0002181">
    <property type="term" value="P:cytoplasmic translation"/>
    <property type="evidence" value="ECO:0007669"/>
    <property type="project" value="TreeGrafter"/>
</dbReference>
<dbReference type="InterPro" id="IPR039744">
    <property type="entry name" value="RIbosomal_uS14_euk_arc"/>
</dbReference>
<dbReference type="NCBIfam" id="NF004424">
    <property type="entry name" value="PRK05766.1"/>
    <property type="match status" value="1"/>
</dbReference>
<reference evidence="3 4" key="1">
    <citation type="journal article" date="2017" name="Nat. Commun.">
        <title>'ARMAN' archaea depend on association with euryarchaeal host in culture and in situ.</title>
        <authorList>
            <person name="Golyshina O."/>
            <person name="Toshchakov S."/>
            <person name="Makarova K."/>
            <person name="Gavrilov S."/>
            <person name="Korzhenkov A."/>
            <person name="La Cono V."/>
            <person name="Arcadi E."/>
            <person name="Nechitaylo T."/>
            <person name="Ferrer M."/>
            <person name="Kublanov I."/>
            <person name="Wolf Y."/>
            <person name="Yakimov M."/>
            <person name="Golyshin P."/>
            <person name="Slesarev A."/>
            <person name="Kozyavkin S."/>
        </authorList>
    </citation>
    <scope>NUCLEOTIDE SEQUENCE [LARGE SCALE GENOMIC DNA]</scope>
    <source>
        <strain evidence="3 4">Mia14</strain>
    </source>
</reference>
<name>A0A218NLR3_9ARCH</name>